<keyword evidence="4" id="KW-1185">Reference proteome</keyword>
<comment type="caution">
    <text evidence="3">The sequence shown here is derived from an EMBL/GenBank/DDBJ whole genome shotgun (WGS) entry which is preliminary data.</text>
</comment>
<organism evidence="3 4">
    <name type="scientific">Heterodera trifolii</name>
    <dbReference type="NCBI Taxonomy" id="157864"/>
    <lineage>
        <taxon>Eukaryota</taxon>
        <taxon>Metazoa</taxon>
        <taxon>Ecdysozoa</taxon>
        <taxon>Nematoda</taxon>
        <taxon>Chromadorea</taxon>
        <taxon>Rhabditida</taxon>
        <taxon>Tylenchina</taxon>
        <taxon>Tylenchomorpha</taxon>
        <taxon>Tylenchoidea</taxon>
        <taxon>Heteroderidae</taxon>
        <taxon>Heteroderinae</taxon>
        <taxon>Heterodera</taxon>
    </lineage>
</organism>
<keyword evidence="2" id="KW-0472">Membrane</keyword>
<feature type="transmembrane region" description="Helical" evidence="2">
    <location>
        <begin position="23"/>
        <end position="44"/>
    </location>
</feature>
<dbReference type="AlphaFoldDB" id="A0ABD2HY53"/>
<evidence type="ECO:0000256" key="2">
    <source>
        <dbReference type="SAM" id="Phobius"/>
    </source>
</evidence>
<reference evidence="3 4" key="1">
    <citation type="submission" date="2024-10" db="EMBL/GenBank/DDBJ databases">
        <authorList>
            <person name="Kim D."/>
        </authorList>
    </citation>
    <scope>NUCLEOTIDE SEQUENCE [LARGE SCALE GENOMIC DNA]</scope>
    <source>
        <strain evidence="3">BH-2024</strain>
    </source>
</reference>
<keyword evidence="2" id="KW-0812">Transmembrane</keyword>
<protein>
    <submittedName>
        <fullName evidence="3">Uncharacterized protein</fullName>
    </submittedName>
</protein>
<feature type="region of interest" description="Disordered" evidence="1">
    <location>
        <begin position="97"/>
        <end position="150"/>
    </location>
</feature>
<dbReference type="Proteomes" id="UP001620626">
    <property type="component" value="Unassembled WGS sequence"/>
</dbReference>
<sequence length="150" mass="16928">MAEIVLEITKNAAVPSRSDKNNIVHYILWPIVAVIVLLFLYFLVKKVISWWRNRTLPPPSPPAPAEDDATSLNSISSTDVPFSAFLYELQVVSSYSAHRRKQQQDSTTPGECGTGEGDEKEPEERTRRREEDEAEADTGVRGTRTRRTPE</sequence>
<evidence type="ECO:0000313" key="4">
    <source>
        <dbReference type="Proteomes" id="UP001620626"/>
    </source>
</evidence>
<gene>
    <name evidence="3" type="ORF">niasHT_031438</name>
</gene>
<keyword evidence="2" id="KW-1133">Transmembrane helix</keyword>
<name>A0ABD2HY53_9BILA</name>
<evidence type="ECO:0000313" key="3">
    <source>
        <dbReference type="EMBL" id="KAL3069956.1"/>
    </source>
</evidence>
<accession>A0ABD2HY53</accession>
<dbReference type="EMBL" id="JBICBT010001388">
    <property type="protein sequence ID" value="KAL3069956.1"/>
    <property type="molecule type" value="Genomic_DNA"/>
</dbReference>
<proteinExistence type="predicted"/>
<evidence type="ECO:0000256" key="1">
    <source>
        <dbReference type="SAM" id="MobiDB-lite"/>
    </source>
</evidence>
<feature type="compositionally biased region" description="Basic and acidic residues" evidence="1">
    <location>
        <begin position="122"/>
        <end position="131"/>
    </location>
</feature>